<dbReference type="InterPro" id="IPR052544">
    <property type="entry name" value="Bacteriocin_Proc_Enz"/>
</dbReference>
<organism evidence="2 3">
    <name type="scientific">Pseudomonas brassicacearum subsp. neoaurantiaca</name>
    <dbReference type="NCBI Taxonomy" id="494916"/>
    <lineage>
        <taxon>Bacteria</taxon>
        <taxon>Pseudomonadati</taxon>
        <taxon>Pseudomonadota</taxon>
        <taxon>Gammaproteobacteria</taxon>
        <taxon>Pseudomonadales</taxon>
        <taxon>Pseudomonadaceae</taxon>
        <taxon>Pseudomonas</taxon>
    </lineage>
</organism>
<dbReference type="PANTHER" id="PTHR43745:SF2">
    <property type="entry name" value="NITROREDUCTASE MJ1384-RELATED"/>
    <property type="match status" value="1"/>
</dbReference>
<reference evidence="2 3" key="1">
    <citation type="submission" date="2019-06" db="EMBL/GenBank/DDBJ databases">
        <title>Analysis of the biodiversity of Brassica napus bacterial endophytes for the selection of potential efficient biofertilizers for rapeseed crops.</title>
        <authorList>
            <person name="Jimenez-Gomez A."/>
            <person name="Saati-Santamaria Z."/>
            <person name="Menendez E."/>
            <person name="Rivas R."/>
            <person name="Mateos P.F."/>
            <person name="Velazquez E."/>
            <person name="Garcia-Fraile P."/>
        </authorList>
    </citation>
    <scope>NUCLEOTIDE SEQUENCE [LARGE SCALE GENOMIC DNA]</scope>
    <source>
        <strain evidence="2 3">CDVBN10</strain>
    </source>
</reference>
<dbReference type="Proteomes" id="UP000572407">
    <property type="component" value="Unassembled WGS sequence"/>
</dbReference>
<dbReference type="InterPro" id="IPR000415">
    <property type="entry name" value="Nitroreductase-like"/>
</dbReference>
<comment type="caution">
    <text evidence="2">The sequence shown here is derived from an EMBL/GenBank/DDBJ whole genome shotgun (WGS) entry which is preliminary data.</text>
</comment>
<proteinExistence type="predicted"/>
<gene>
    <name evidence="2" type="ORF">FHK92_03255</name>
</gene>
<dbReference type="PANTHER" id="PTHR43745">
    <property type="entry name" value="NITROREDUCTASE MJ1384-RELATED"/>
    <property type="match status" value="1"/>
</dbReference>
<keyword evidence="1" id="KW-0472">Membrane</keyword>
<dbReference type="Gene3D" id="3.40.109.10">
    <property type="entry name" value="NADH Oxidase"/>
    <property type="match status" value="1"/>
</dbReference>
<evidence type="ECO:0000313" key="3">
    <source>
        <dbReference type="Proteomes" id="UP000572407"/>
    </source>
</evidence>
<dbReference type="GO" id="GO:0016491">
    <property type="term" value="F:oxidoreductase activity"/>
    <property type="evidence" value="ECO:0007669"/>
    <property type="project" value="InterPro"/>
</dbReference>
<keyword evidence="1" id="KW-0812">Transmembrane</keyword>
<accession>A0A7V8RHY1</accession>
<sequence length="263" mass="29940">MKNIPHDYYLKFNHAEVVDEVLNFHTKGNFIIHDSVKNIAQLHHLSVQDLRNLTGNELQLYPDLDITLNDIEIGSFDETSPLHRNPSCNYFKDAATPFDKVLELLSPLTSRNSTAHNRGYPSAGALYPVEVFCCSLNTQNDWPSGDKILHLLPNSKKFEVVQNNFDTDKLKKSILPLAQGIGTPSLAIIYVIYMPKILFKYRYRGYRLAMMEAGSMYMLVDLHSKKLDLKSRQWSGFSDNMLCKSIGLNPTLFYPACVHLIGK</sequence>
<name>A0A7V8RHY1_9PSED</name>
<dbReference type="AlphaFoldDB" id="A0A7V8RHY1"/>
<dbReference type="EMBL" id="VDLV01000004">
    <property type="protein sequence ID" value="MBA1376842.1"/>
    <property type="molecule type" value="Genomic_DNA"/>
</dbReference>
<protein>
    <submittedName>
        <fullName evidence="2">SagB/ThcOx family dehydrogenase</fullName>
    </submittedName>
</protein>
<keyword evidence="1" id="KW-1133">Transmembrane helix</keyword>
<feature type="transmembrane region" description="Helical" evidence="1">
    <location>
        <begin position="174"/>
        <end position="193"/>
    </location>
</feature>
<evidence type="ECO:0000256" key="1">
    <source>
        <dbReference type="SAM" id="Phobius"/>
    </source>
</evidence>
<dbReference type="RefSeq" id="WP_181286774.1">
    <property type="nucleotide sequence ID" value="NZ_VDLV01000004.1"/>
</dbReference>
<evidence type="ECO:0000313" key="2">
    <source>
        <dbReference type="EMBL" id="MBA1376842.1"/>
    </source>
</evidence>